<organism evidence="1">
    <name type="scientific">Drosophila melanogaster</name>
    <name type="common">Fruit fly</name>
    <dbReference type="NCBI Taxonomy" id="7227"/>
    <lineage>
        <taxon>Eukaryota</taxon>
        <taxon>Metazoa</taxon>
        <taxon>Ecdysozoa</taxon>
        <taxon>Arthropoda</taxon>
        <taxon>Hexapoda</taxon>
        <taxon>Insecta</taxon>
        <taxon>Pterygota</taxon>
        <taxon>Neoptera</taxon>
        <taxon>Endopterygota</taxon>
        <taxon>Diptera</taxon>
        <taxon>Brachycera</taxon>
        <taxon>Muscomorpha</taxon>
        <taxon>Ephydroidea</taxon>
        <taxon>Drosophilidae</taxon>
        <taxon>Drosophila</taxon>
        <taxon>Sophophora</taxon>
    </lineage>
</organism>
<gene>
    <name evidence="1" type="ORF">HDC15172</name>
</gene>
<protein>
    <submittedName>
        <fullName evidence="1">HDC15172</fullName>
    </submittedName>
</protein>
<name>Q6IJD1_DROME</name>
<sequence length="160" mass="17579">MPTLPTCSALFCSEADASVQRPRIISIFYVNSPQPPWRAPIFRLQFQYVNAVTRLRHATCKADEMINVGPQVIFNQDSYHSGSSICVLMCVCVCFYSSSDVQSKETVGQKTESDSLNGSFMAISHCAATTHPKCGMRSPSTTTTITTTTTATSKRYDNNS</sequence>
<reference evidence="1" key="1">
    <citation type="journal article" date="2003" name="Genome Biol.">
        <title>An integrated gene annotation and transcriptional profiling approach towards the full gene content of the Drosophila genome.</title>
        <authorList>
            <person name="Hild M."/>
            <person name="Beckmann B."/>
            <person name="Haas S.A."/>
            <person name="Koch B."/>
            <person name="Solovyev V."/>
            <person name="Busold C."/>
            <person name="Fellenberg K."/>
            <person name="Boutros M."/>
            <person name="Vingron M."/>
            <person name="Sauer F."/>
            <person name="Hoheisel J.D."/>
            <person name="Paro R."/>
        </authorList>
    </citation>
    <scope>NUCLEOTIDE SEQUENCE</scope>
</reference>
<dbReference type="AlphaFoldDB" id="Q6IJD1"/>
<evidence type="ECO:0000313" key="1">
    <source>
        <dbReference type="EMBL" id="DAA04290.1"/>
    </source>
</evidence>
<accession>Q6IJD1</accession>
<proteinExistence type="predicted"/>
<dbReference type="EMBL" id="BK002785">
    <property type="protein sequence ID" value="DAA04290.1"/>
    <property type="molecule type" value="Genomic_DNA"/>
</dbReference>